<dbReference type="Proteomes" id="UP001152798">
    <property type="component" value="Chromosome 7"/>
</dbReference>
<proteinExistence type="predicted"/>
<dbReference type="OrthoDB" id="10006939at2759"/>
<sequence>MSSMIKSDLRMAAFRRMTGQRLTISLKKISLDRCKVLLGRYTNGLHRKQDSSPAHKVSTQLSSGCKRTFQSSSLPRIGPQEALISTRLSTLVRTGEDGMPQSTP</sequence>
<protein>
    <submittedName>
        <fullName evidence="1">Uncharacterized protein</fullName>
    </submittedName>
</protein>
<dbReference type="EMBL" id="OV725083">
    <property type="protein sequence ID" value="CAH1407029.1"/>
    <property type="molecule type" value="Genomic_DNA"/>
</dbReference>
<reference evidence="1" key="1">
    <citation type="submission" date="2022-01" db="EMBL/GenBank/DDBJ databases">
        <authorList>
            <person name="King R."/>
        </authorList>
    </citation>
    <scope>NUCLEOTIDE SEQUENCE</scope>
</reference>
<accession>A0A9P0HSI2</accession>
<organism evidence="1 2">
    <name type="scientific">Nezara viridula</name>
    <name type="common">Southern green stink bug</name>
    <name type="synonym">Cimex viridulus</name>
    <dbReference type="NCBI Taxonomy" id="85310"/>
    <lineage>
        <taxon>Eukaryota</taxon>
        <taxon>Metazoa</taxon>
        <taxon>Ecdysozoa</taxon>
        <taxon>Arthropoda</taxon>
        <taxon>Hexapoda</taxon>
        <taxon>Insecta</taxon>
        <taxon>Pterygota</taxon>
        <taxon>Neoptera</taxon>
        <taxon>Paraneoptera</taxon>
        <taxon>Hemiptera</taxon>
        <taxon>Heteroptera</taxon>
        <taxon>Panheteroptera</taxon>
        <taxon>Pentatomomorpha</taxon>
        <taxon>Pentatomoidea</taxon>
        <taxon>Pentatomidae</taxon>
        <taxon>Pentatominae</taxon>
        <taxon>Nezara</taxon>
    </lineage>
</organism>
<gene>
    <name evidence="1" type="ORF">NEZAVI_LOCUS14845</name>
</gene>
<evidence type="ECO:0000313" key="2">
    <source>
        <dbReference type="Proteomes" id="UP001152798"/>
    </source>
</evidence>
<name>A0A9P0HSI2_NEZVI</name>
<keyword evidence="2" id="KW-1185">Reference proteome</keyword>
<dbReference type="AlphaFoldDB" id="A0A9P0HSI2"/>
<evidence type="ECO:0000313" key="1">
    <source>
        <dbReference type="EMBL" id="CAH1407029.1"/>
    </source>
</evidence>